<evidence type="ECO:0000313" key="1">
    <source>
        <dbReference type="EMBL" id="KKL83103.1"/>
    </source>
</evidence>
<accession>A0A0F9FA08</accession>
<proteinExistence type="predicted"/>
<protein>
    <submittedName>
        <fullName evidence="1">Uncharacterized protein</fullName>
    </submittedName>
</protein>
<comment type="caution">
    <text evidence="1">The sequence shown here is derived from an EMBL/GenBank/DDBJ whole genome shotgun (WGS) entry which is preliminary data.</text>
</comment>
<sequence>MNKLHRSLKLLAIAIIVGAISFSAVKSYGHPHFSNELSNPNELSRKTATEKCNYTVYYEGNTGQVKTRAHEVKMLKWWLMLYPCTGPNKRIISIPVQRVIQVERD</sequence>
<dbReference type="AlphaFoldDB" id="A0A0F9FA08"/>
<organism evidence="1">
    <name type="scientific">marine sediment metagenome</name>
    <dbReference type="NCBI Taxonomy" id="412755"/>
    <lineage>
        <taxon>unclassified sequences</taxon>
        <taxon>metagenomes</taxon>
        <taxon>ecological metagenomes</taxon>
    </lineage>
</organism>
<gene>
    <name evidence="1" type="ORF">LCGC14_1978100</name>
</gene>
<name>A0A0F9FA08_9ZZZZ</name>
<reference evidence="1" key="1">
    <citation type="journal article" date="2015" name="Nature">
        <title>Complex archaea that bridge the gap between prokaryotes and eukaryotes.</title>
        <authorList>
            <person name="Spang A."/>
            <person name="Saw J.H."/>
            <person name="Jorgensen S.L."/>
            <person name="Zaremba-Niedzwiedzka K."/>
            <person name="Martijn J."/>
            <person name="Lind A.E."/>
            <person name="van Eijk R."/>
            <person name="Schleper C."/>
            <person name="Guy L."/>
            <person name="Ettema T.J."/>
        </authorList>
    </citation>
    <scope>NUCLEOTIDE SEQUENCE</scope>
</reference>
<dbReference type="EMBL" id="LAZR01022082">
    <property type="protein sequence ID" value="KKL83103.1"/>
    <property type="molecule type" value="Genomic_DNA"/>
</dbReference>